<gene>
    <name evidence="1" type="ORF">OPDIPICF_03059</name>
</gene>
<reference evidence="1 2" key="1">
    <citation type="submission" date="2019-11" db="EMBL/GenBank/DDBJ databases">
        <authorList>
            <person name="Holert J."/>
        </authorList>
    </citation>
    <scope>NUCLEOTIDE SEQUENCE [LARGE SCALE GENOMIC DNA]</scope>
    <source>
        <strain evidence="1">SB11_3</strain>
    </source>
</reference>
<sequence>MLTTAWGANEWALKRGHKDPEMKYKNNDFGPRTTTNVAVLPESIAARFGLYSLIIPNQIFSETLELLTRYFQIDWFFKRSALLMTETELKLIAAAAIMGDSNQPVSG</sequence>
<dbReference type="Proteomes" id="UP000441399">
    <property type="component" value="Unassembled WGS sequence"/>
</dbReference>
<protein>
    <submittedName>
        <fullName evidence="1">Uncharacterized protein</fullName>
    </submittedName>
</protein>
<keyword evidence="2" id="KW-1185">Reference proteome</keyword>
<name>A0A5S9QYY8_9GAMM</name>
<evidence type="ECO:0000313" key="2">
    <source>
        <dbReference type="Proteomes" id="UP000441399"/>
    </source>
</evidence>
<evidence type="ECO:0000313" key="1">
    <source>
        <dbReference type="EMBL" id="CAA0124311.1"/>
    </source>
</evidence>
<proteinExistence type="predicted"/>
<organism evidence="1 2">
    <name type="scientific">BD1-7 clade bacterium</name>
    <dbReference type="NCBI Taxonomy" id="2029982"/>
    <lineage>
        <taxon>Bacteria</taxon>
        <taxon>Pseudomonadati</taxon>
        <taxon>Pseudomonadota</taxon>
        <taxon>Gammaproteobacteria</taxon>
        <taxon>Cellvibrionales</taxon>
        <taxon>Spongiibacteraceae</taxon>
        <taxon>BD1-7 clade</taxon>
    </lineage>
</organism>
<accession>A0A5S9QYY8</accession>
<dbReference type="EMBL" id="CACSIO010000060">
    <property type="protein sequence ID" value="CAA0124311.1"/>
    <property type="molecule type" value="Genomic_DNA"/>
</dbReference>
<dbReference type="AlphaFoldDB" id="A0A5S9QYY8"/>